<name>A0A0J1EGP1_RHOIS</name>
<dbReference type="AlphaFoldDB" id="A0A0J1EGP1"/>
<evidence type="ECO:0000313" key="2">
    <source>
        <dbReference type="Proteomes" id="UP000036367"/>
    </source>
</evidence>
<organism evidence="1 2">
    <name type="scientific">Rhodopirellula islandica</name>
    <dbReference type="NCBI Taxonomy" id="595434"/>
    <lineage>
        <taxon>Bacteria</taxon>
        <taxon>Pseudomonadati</taxon>
        <taxon>Planctomycetota</taxon>
        <taxon>Planctomycetia</taxon>
        <taxon>Pirellulales</taxon>
        <taxon>Pirellulaceae</taxon>
        <taxon>Rhodopirellula</taxon>
    </lineage>
</organism>
<dbReference type="EMBL" id="LECT01000026">
    <property type="protein sequence ID" value="KLU04709.1"/>
    <property type="molecule type" value="Genomic_DNA"/>
</dbReference>
<sequence length="37" mass="4028">MPSLTGGLASPERPWKLLRAIASFLSGERMVTSVVLR</sequence>
<proteinExistence type="predicted"/>
<keyword evidence="2" id="KW-1185">Reference proteome</keyword>
<protein>
    <submittedName>
        <fullName evidence="1">Uncharacterized protein</fullName>
    </submittedName>
</protein>
<accession>A0A0J1EGP1</accession>
<comment type="caution">
    <text evidence="1">The sequence shown here is derived from an EMBL/GenBank/DDBJ whole genome shotgun (WGS) entry which is preliminary data.</text>
</comment>
<dbReference type="Proteomes" id="UP000036367">
    <property type="component" value="Unassembled WGS sequence"/>
</dbReference>
<reference evidence="1" key="1">
    <citation type="submission" date="2015-05" db="EMBL/GenBank/DDBJ databases">
        <title>Permanent draft genome of Rhodopirellula islandicus K833.</title>
        <authorList>
            <person name="Kizina J."/>
            <person name="Richter M."/>
            <person name="Glockner F.O."/>
            <person name="Harder J."/>
        </authorList>
    </citation>
    <scope>NUCLEOTIDE SEQUENCE [LARGE SCALE GENOMIC DNA]</scope>
    <source>
        <strain evidence="1">K833</strain>
    </source>
</reference>
<gene>
    <name evidence="1" type="ORF">RISK_003331</name>
</gene>
<evidence type="ECO:0000313" key="1">
    <source>
        <dbReference type="EMBL" id="KLU04709.1"/>
    </source>
</evidence>